<keyword evidence="2" id="KW-1133">Transmembrane helix</keyword>
<protein>
    <submittedName>
        <fullName evidence="3">Uncharacterized protein</fullName>
    </submittedName>
</protein>
<feature type="compositionally biased region" description="Basic and acidic residues" evidence="1">
    <location>
        <begin position="92"/>
        <end position="116"/>
    </location>
</feature>
<keyword evidence="2" id="KW-0472">Membrane</keyword>
<comment type="caution">
    <text evidence="3">The sequence shown here is derived from an EMBL/GenBank/DDBJ whole genome shotgun (WGS) entry which is preliminary data.</text>
</comment>
<evidence type="ECO:0000313" key="3">
    <source>
        <dbReference type="EMBL" id="KAL3376656.1"/>
    </source>
</evidence>
<proteinExistence type="predicted"/>
<evidence type="ECO:0000256" key="2">
    <source>
        <dbReference type="SAM" id="Phobius"/>
    </source>
</evidence>
<organism evidence="3 4">
    <name type="scientific">Solanum stoloniferum</name>
    <dbReference type="NCBI Taxonomy" id="62892"/>
    <lineage>
        <taxon>Eukaryota</taxon>
        <taxon>Viridiplantae</taxon>
        <taxon>Streptophyta</taxon>
        <taxon>Embryophyta</taxon>
        <taxon>Tracheophyta</taxon>
        <taxon>Spermatophyta</taxon>
        <taxon>Magnoliopsida</taxon>
        <taxon>eudicotyledons</taxon>
        <taxon>Gunneridae</taxon>
        <taxon>Pentapetalae</taxon>
        <taxon>asterids</taxon>
        <taxon>lamiids</taxon>
        <taxon>Solanales</taxon>
        <taxon>Solanaceae</taxon>
        <taxon>Solanoideae</taxon>
        <taxon>Solaneae</taxon>
        <taxon>Solanum</taxon>
    </lineage>
</organism>
<keyword evidence="4" id="KW-1185">Reference proteome</keyword>
<sequence length="148" mass="16776">HKQTCLYLIKYRNNMTSTKWVIFNMIYLLSLIIFVSNSVEFLEGRRLLLSKIPPIDVTLLEDSLALAPSIPQKNDVDGHDDGSVLTSVSISTHDDHGDDHDDDNHDDDHDDDNHDDHDDDNQDDDTVLTPASNPTHDDHNDDNQDDDT</sequence>
<gene>
    <name evidence="3" type="ORF">AABB24_003207</name>
</gene>
<accession>A0ABD2V6D7</accession>
<evidence type="ECO:0000256" key="1">
    <source>
        <dbReference type="SAM" id="MobiDB-lite"/>
    </source>
</evidence>
<name>A0ABD2V6D7_9SOLN</name>
<feature type="compositionally biased region" description="Acidic residues" evidence="1">
    <location>
        <begin position="117"/>
        <end position="126"/>
    </location>
</feature>
<reference evidence="3 4" key="1">
    <citation type="submission" date="2024-05" db="EMBL/GenBank/DDBJ databases">
        <title>De novo assembly of an allotetraploid wild potato.</title>
        <authorList>
            <person name="Hosaka A.J."/>
        </authorList>
    </citation>
    <scope>NUCLEOTIDE SEQUENCE [LARGE SCALE GENOMIC DNA]</scope>
    <source>
        <tissue evidence="3">Young leaves</tissue>
    </source>
</reference>
<feature type="transmembrane region" description="Helical" evidence="2">
    <location>
        <begin position="20"/>
        <end position="42"/>
    </location>
</feature>
<dbReference type="AlphaFoldDB" id="A0ABD2V6D7"/>
<feature type="region of interest" description="Disordered" evidence="1">
    <location>
        <begin position="70"/>
        <end position="148"/>
    </location>
</feature>
<keyword evidence="2" id="KW-0812">Transmembrane</keyword>
<evidence type="ECO:0000313" key="4">
    <source>
        <dbReference type="Proteomes" id="UP001627284"/>
    </source>
</evidence>
<feature type="non-terminal residue" evidence="3">
    <location>
        <position position="1"/>
    </location>
</feature>
<dbReference type="EMBL" id="JBJKTR010000002">
    <property type="protein sequence ID" value="KAL3376656.1"/>
    <property type="molecule type" value="Genomic_DNA"/>
</dbReference>
<dbReference type="Proteomes" id="UP001627284">
    <property type="component" value="Unassembled WGS sequence"/>
</dbReference>